<evidence type="ECO:0008006" key="3">
    <source>
        <dbReference type="Google" id="ProtNLM"/>
    </source>
</evidence>
<feature type="compositionally biased region" description="Basic and acidic residues" evidence="1">
    <location>
        <begin position="1"/>
        <end position="35"/>
    </location>
</feature>
<organism evidence="2">
    <name type="scientific">Lotharella oceanica</name>
    <dbReference type="NCBI Taxonomy" id="641309"/>
    <lineage>
        <taxon>Eukaryota</taxon>
        <taxon>Sar</taxon>
        <taxon>Rhizaria</taxon>
        <taxon>Cercozoa</taxon>
        <taxon>Chlorarachniophyceae</taxon>
        <taxon>Lotharella</taxon>
    </lineage>
</organism>
<dbReference type="EMBL" id="HBHP01021196">
    <property type="protein sequence ID" value="CAD9769213.1"/>
    <property type="molecule type" value="Transcribed_RNA"/>
</dbReference>
<sequence>MEDGKRASVTDLSLKKSQDSVAEEKERSLFNDKSRALGTVPEEATPGPIVKVTKPENTSPLEGYRAQDPYAPTEIAPTEIAPDDVNETEIAPSEVAGDAKSVISERGGRHKTFHFDLSHRMGFVISHNEESLLVHVIQISPQGQAKEKGVEVGWIIDKVDGHNISEHEVLDDFGNERTKIVQKIVLERTQAFRAAAKRFEAGNGKSDVSKDDLERMRWLEIEFLIPDEAKDNEMLEAPQHIQNRRASVNYQGKIPVQFRGEEEPVMRSIADLPKIAPAQFLKKNPGLSGDKRKWVCLHKFALYYSTVKLDYEALEEFDSKINKEGERAKINSEAAVIPLTDIIDARVAKLGNKLILNLTNRKVVTFKRLPDREDDLFEWADTIIDHKAFFVGLMAHQKGLE</sequence>
<gene>
    <name evidence="2" type="ORF">LSP00402_LOCUS13195</name>
</gene>
<name>A0A7S2TTD1_9EUKA</name>
<accession>A0A7S2TTD1</accession>
<protein>
    <recommendedName>
        <fullName evidence="3">PDZ domain-containing protein</fullName>
    </recommendedName>
</protein>
<reference evidence="2" key="1">
    <citation type="submission" date="2021-01" db="EMBL/GenBank/DDBJ databases">
        <authorList>
            <person name="Corre E."/>
            <person name="Pelletier E."/>
            <person name="Niang G."/>
            <person name="Scheremetjew M."/>
            <person name="Finn R."/>
            <person name="Kale V."/>
            <person name="Holt S."/>
            <person name="Cochrane G."/>
            <person name="Meng A."/>
            <person name="Brown T."/>
            <person name="Cohen L."/>
        </authorList>
    </citation>
    <scope>NUCLEOTIDE SEQUENCE</scope>
    <source>
        <strain evidence="2">CCMP622</strain>
    </source>
</reference>
<proteinExistence type="predicted"/>
<dbReference type="AlphaFoldDB" id="A0A7S2TTD1"/>
<evidence type="ECO:0000313" key="2">
    <source>
        <dbReference type="EMBL" id="CAD9769213.1"/>
    </source>
</evidence>
<feature type="region of interest" description="Disordered" evidence="1">
    <location>
        <begin position="1"/>
        <end position="66"/>
    </location>
</feature>
<evidence type="ECO:0000256" key="1">
    <source>
        <dbReference type="SAM" id="MobiDB-lite"/>
    </source>
</evidence>